<organism evidence="1 2">
    <name type="scientific">Cuscuta campestris</name>
    <dbReference type="NCBI Taxonomy" id="132261"/>
    <lineage>
        <taxon>Eukaryota</taxon>
        <taxon>Viridiplantae</taxon>
        <taxon>Streptophyta</taxon>
        <taxon>Embryophyta</taxon>
        <taxon>Tracheophyta</taxon>
        <taxon>Spermatophyta</taxon>
        <taxon>Magnoliopsida</taxon>
        <taxon>eudicotyledons</taxon>
        <taxon>Gunneridae</taxon>
        <taxon>Pentapetalae</taxon>
        <taxon>asterids</taxon>
        <taxon>lamiids</taxon>
        <taxon>Solanales</taxon>
        <taxon>Convolvulaceae</taxon>
        <taxon>Cuscuteae</taxon>
        <taxon>Cuscuta</taxon>
        <taxon>Cuscuta subgen. Grammica</taxon>
        <taxon>Cuscuta sect. Cleistogrammica</taxon>
    </lineage>
</organism>
<dbReference type="Proteomes" id="UP000595140">
    <property type="component" value="Unassembled WGS sequence"/>
</dbReference>
<dbReference type="AlphaFoldDB" id="A0A484NKP5"/>
<reference evidence="1 2" key="1">
    <citation type="submission" date="2018-04" db="EMBL/GenBank/DDBJ databases">
        <authorList>
            <person name="Vogel A."/>
        </authorList>
    </citation>
    <scope>NUCLEOTIDE SEQUENCE [LARGE SCALE GENOMIC DNA]</scope>
</reference>
<name>A0A484NKP5_9ASTE</name>
<gene>
    <name evidence="1" type="ORF">CCAM_LOCUS43318</name>
</gene>
<evidence type="ECO:0000313" key="2">
    <source>
        <dbReference type="Proteomes" id="UP000595140"/>
    </source>
</evidence>
<sequence length="72" mass="8132">MPPPTFPKPSLEADKVWRRICLSQSLDLMVRHKYQNQWTSLPPPVTISMAPSGVLTVGAHIHNHHKSQDLLP</sequence>
<accession>A0A484NKP5</accession>
<proteinExistence type="predicted"/>
<dbReference type="EMBL" id="OOIL02006765">
    <property type="protein sequence ID" value="VFR01543.1"/>
    <property type="molecule type" value="Genomic_DNA"/>
</dbReference>
<keyword evidence="2" id="KW-1185">Reference proteome</keyword>
<protein>
    <submittedName>
        <fullName evidence="1">Uncharacterized protein</fullName>
    </submittedName>
</protein>
<evidence type="ECO:0000313" key="1">
    <source>
        <dbReference type="EMBL" id="VFR01543.1"/>
    </source>
</evidence>